<sequence length="488" mass="52122">MNIVLEKGLEVIRSVTPIFLFVMAIHFFLVPFDSAILLAFILGTLLIVVGLSLFLTGVDIAITPIGEYLGKGVAKSNKLIILIPVGLLLGFVISVAEPSLLVLGNQISLVTDGAMSSLQLVLVVSIGIAVMVTLGLLRIVYRWTFIKVIGISYLIILLLSLFTTSEFLSIAFDASGATTGVITVPFLLALSMGLSTIEKNSVRSGEDSFGLVAIASAGAIMAVMFADILISTGTLTGDLTISFGFQETLLQSIVDISVQQMGEALLSISPIAIIFLIYHFTLLKLPKRRIRRIIMGIIYVILGLILFLTGVNFGFMNVGSIIGYELTQFDHYNWLYILSFILGVVTILAEPAVNVLATQIERVTSGALKPGFIYTALAIGVGIATLLASLRTTQFGLELWHLLLPGYIIAFGLSYFVPSTIVSMAFDAGGVASGPMTGTFILAFIQGAAQGVTDASVMVDGFGMIALVALMPIITIQVFGLVYTLQKK</sequence>
<dbReference type="Pfam" id="PF07556">
    <property type="entry name" value="DUF1538"/>
    <property type="match status" value="2"/>
</dbReference>
<keyword evidence="1" id="KW-0472">Membrane</keyword>
<dbReference type="EMBL" id="PVTO01000032">
    <property type="protein sequence ID" value="PRY76177.1"/>
    <property type="molecule type" value="Genomic_DNA"/>
</dbReference>
<feature type="transmembrane region" description="Helical" evidence="1">
    <location>
        <begin position="35"/>
        <end position="58"/>
    </location>
</feature>
<feature type="transmembrane region" description="Helical" evidence="1">
    <location>
        <begin position="293"/>
        <end position="315"/>
    </location>
</feature>
<name>A0A2T0VW83_9LACT</name>
<feature type="transmembrane region" description="Helical" evidence="1">
    <location>
        <begin position="429"/>
        <end position="449"/>
    </location>
</feature>
<feature type="transmembrane region" description="Helical" evidence="1">
    <location>
        <begin position="144"/>
        <end position="162"/>
    </location>
</feature>
<keyword evidence="3" id="KW-1185">Reference proteome</keyword>
<feature type="transmembrane region" description="Helical" evidence="1">
    <location>
        <begin position="209"/>
        <end position="230"/>
    </location>
</feature>
<feature type="transmembrane region" description="Helical" evidence="1">
    <location>
        <begin position="335"/>
        <end position="360"/>
    </location>
</feature>
<comment type="caution">
    <text evidence="2">The sequence shown here is derived from an EMBL/GenBank/DDBJ whole genome shotgun (WGS) entry which is preliminary data.</text>
</comment>
<feature type="transmembrane region" description="Helical" evidence="1">
    <location>
        <begin position="399"/>
        <end position="417"/>
    </location>
</feature>
<evidence type="ECO:0000256" key="1">
    <source>
        <dbReference type="SAM" id="Phobius"/>
    </source>
</evidence>
<dbReference type="Proteomes" id="UP000238205">
    <property type="component" value="Unassembled WGS sequence"/>
</dbReference>
<protein>
    <submittedName>
        <fullName evidence="2">Uncharacterized protein DUF1538</fullName>
    </submittedName>
</protein>
<feature type="transmembrane region" description="Helical" evidence="1">
    <location>
        <begin position="79"/>
        <end position="96"/>
    </location>
</feature>
<feature type="transmembrane region" description="Helical" evidence="1">
    <location>
        <begin position="372"/>
        <end position="393"/>
    </location>
</feature>
<feature type="transmembrane region" description="Helical" evidence="1">
    <location>
        <begin position="461"/>
        <end position="485"/>
    </location>
</feature>
<evidence type="ECO:0000313" key="3">
    <source>
        <dbReference type="Proteomes" id="UP000238205"/>
    </source>
</evidence>
<dbReference type="AlphaFoldDB" id="A0A2T0VW83"/>
<organism evidence="2 3">
    <name type="scientific">Alkalibacterium olivapovliticus</name>
    <dbReference type="NCBI Taxonomy" id="99907"/>
    <lineage>
        <taxon>Bacteria</taxon>
        <taxon>Bacillati</taxon>
        <taxon>Bacillota</taxon>
        <taxon>Bacilli</taxon>
        <taxon>Lactobacillales</taxon>
        <taxon>Carnobacteriaceae</taxon>
        <taxon>Alkalibacterium</taxon>
    </lineage>
</organism>
<dbReference type="OrthoDB" id="9805989at2"/>
<feature type="transmembrane region" description="Helical" evidence="1">
    <location>
        <begin position="264"/>
        <end position="281"/>
    </location>
</feature>
<reference evidence="2 3" key="1">
    <citation type="submission" date="2018-03" db="EMBL/GenBank/DDBJ databases">
        <title>Genomic Encyclopedia of Archaeal and Bacterial Type Strains, Phase II (KMG-II): from individual species to whole genera.</title>
        <authorList>
            <person name="Goeker M."/>
        </authorList>
    </citation>
    <scope>NUCLEOTIDE SEQUENCE [LARGE SCALE GENOMIC DNA]</scope>
    <source>
        <strain evidence="2 3">DSM 13175</strain>
    </source>
</reference>
<accession>A0A2T0VW83</accession>
<feature type="transmembrane region" description="Helical" evidence="1">
    <location>
        <begin position="12"/>
        <end position="29"/>
    </location>
</feature>
<proteinExistence type="predicted"/>
<gene>
    <name evidence="2" type="ORF">CLV38_1327</name>
</gene>
<feature type="transmembrane region" description="Helical" evidence="1">
    <location>
        <begin position="116"/>
        <end position="137"/>
    </location>
</feature>
<dbReference type="RefSeq" id="WP_106195863.1">
    <property type="nucleotide sequence ID" value="NZ_PVTO01000032.1"/>
</dbReference>
<keyword evidence="1" id="KW-0812">Transmembrane</keyword>
<dbReference type="InterPro" id="IPR011435">
    <property type="entry name" value="UmpAB"/>
</dbReference>
<evidence type="ECO:0000313" key="2">
    <source>
        <dbReference type="EMBL" id="PRY76177.1"/>
    </source>
</evidence>
<feature type="transmembrane region" description="Helical" evidence="1">
    <location>
        <begin position="174"/>
        <end position="197"/>
    </location>
</feature>
<keyword evidence="1" id="KW-1133">Transmembrane helix</keyword>